<reference evidence="2" key="1">
    <citation type="journal article" date="2022" name="Mol. Ecol. Resour.">
        <title>The genomes of chicory, endive, great burdock and yacon provide insights into Asteraceae palaeo-polyploidization history and plant inulin production.</title>
        <authorList>
            <person name="Fan W."/>
            <person name="Wang S."/>
            <person name="Wang H."/>
            <person name="Wang A."/>
            <person name="Jiang F."/>
            <person name="Liu H."/>
            <person name="Zhao H."/>
            <person name="Xu D."/>
            <person name="Zhang Y."/>
        </authorList>
    </citation>
    <scope>NUCLEOTIDE SEQUENCE [LARGE SCALE GENOMIC DNA]</scope>
    <source>
        <strain evidence="2">cv. Punajuju</strain>
    </source>
</reference>
<protein>
    <submittedName>
        <fullName evidence="1">Uncharacterized protein</fullName>
    </submittedName>
</protein>
<proteinExistence type="predicted"/>
<evidence type="ECO:0000313" key="1">
    <source>
        <dbReference type="EMBL" id="KAI3740113.1"/>
    </source>
</evidence>
<dbReference type="EMBL" id="CM042013">
    <property type="protein sequence ID" value="KAI3740113.1"/>
    <property type="molecule type" value="Genomic_DNA"/>
</dbReference>
<sequence>MLHRQRNQGRIVATGAAVSAMQALASLKFIRKKSYSSWVCVCRGCVYLQNSWSVFPLMCSGESLELMLGGRWIGRCSGKNFINSGKV</sequence>
<comment type="caution">
    <text evidence="1">The sequence shown here is derived from an EMBL/GenBank/DDBJ whole genome shotgun (WGS) entry which is preliminary data.</text>
</comment>
<accession>A0ACB9D0Z0</accession>
<gene>
    <name evidence="1" type="ORF">L2E82_30532</name>
</gene>
<name>A0ACB9D0Z0_CICIN</name>
<dbReference type="Proteomes" id="UP001055811">
    <property type="component" value="Linkage Group LG05"/>
</dbReference>
<organism evidence="1 2">
    <name type="scientific">Cichorium intybus</name>
    <name type="common">Chicory</name>
    <dbReference type="NCBI Taxonomy" id="13427"/>
    <lineage>
        <taxon>Eukaryota</taxon>
        <taxon>Viridiplantae</taxon>
        <taxon>Streptophyta</taxon>
        <taxon>Embryophyta</taxon>
        <taxon>Tracheophyta</taxon>
        <taxon>Spermatophyta</taxon>
        <taxon>Magnoliopsida</taxon>
        <taxon>eudicotyledons</taxon>
        <taxon>Gunneridae</taxon>
        <taxon>Pentapetalae</taxon>
        <taxon>asterids</taxon>
        <taxon>campanulids</taxon>
        <taxon>Asterales</taxon>
        <taxon>Asteraceae</taxon>
        <taxon>Cichorioideae</taxon>
        <taxon>Cichorieae</taxon>
        <taxon>Cichoriinae</taxon>
        <taxon>Cichorium</taxon>
    </lineage>
</organism>
<evidence type="ECO:0000313" key="2">
    <source>
        <dbReference type="Proteomes" id="UP001055811"/>
    </source>
</evidence>
<keyword evidence="2" id="KW-1185">Reference proteome</keyword>
<reference evidence="1 2" key="2">
    <citation type="journal article" date="2022" name="Mol. Ecol. Resour.">
        <title>The genomes of chicory, endive, great burdock and yacon provide insights into Asteraceae paleo-polyploidization history and plant inulin production.</title>
        <authorList>
            <person name="Fan W."/>
            <person name="Wang S."/>
            <person name="Wang H."/>
            <person name="Wang A."/>
            <person name="Jiang F."/>
            <person name="Liu H."/>
            <person name="Zhao H."/>
            <person name="Xu D."/>
            <person name="Zhang Y."/>
        </authorList>
    </citation>
    <scope>NUCLEOTIDE SEQUENCE [LARGE SCALE GENOMIC DNA]</scope>
    <source>
        <strain evidence="2">cv. Punajuju</strain>
        <tissue evidence="1">Leaves</tissue>
    </source>
</reference>